<evidence type="ECO:0000256" key="4">
    <source>
        <dbReference type="ARBA" id="ARBA00022840"/>
    </source>
</evidence>
<evidence type="ECO:0000256" key="6">
    <source>
        <dbReference type="ARBA" id="ARBA00055169"/>
    </source>
</evidence>
<dbReference type="EMBL" id="JACIJS010000011">
    <property type="protein sequence ID" value="MBB5516955.1"/>
    <property type="molecule type" value="Genomic_DNA"/>
</dbReference>
<keyword evidence="13" id="KW-0472">Membrane</keyword>
<dbReference type="NCBIfam" id="NF004281">
    <property type="entry name" value="PRK05690.1"/>
    <property type="match status" value="1"/>
</dbReference>
<dbReference type="Pfam" id="PF00899">
    <property type="entry name" value="ThiF"/>
    <property type="match status" value="1"/>
</dbReference>
<evidence type="ECO:0000256" key="2">
    <source>
        <dbReference type="ARBA" id="ARBA00022679"/>
    </source>
</evidence>
<accession>A0A840X543</accession>
<gene>
    <name evidence="15" type="ORF">FHS89_002999</name>
</gene>
<organism evidence="15 16">
    <name type="scientific">Rubricella aquisinus</name>
    <dbReference type="NCBI Taxonomy" id="2028108"/>
    <lineage>
        <taxon>Bacteria</taxon>
        <taxon>Pseudomonadati</taxon>
        <taxon>Pseudomonadota</taxon>
        <taxon>Alphaproteobacteria</taxon>
        <taxon>Rhodobacterales</taxon>
        <taxon>Paracoccaceae</taxon>
        <taxon>Rubricella</taxon>
    </lineage>
</organism>
<evidence type="ECO:0000256" key="12">
    <source>
        <dbReference type="ARBA" id="ARBA00078531"/>
    </source>
</evidence>
<keyword evidence="4" id="KW-0067">ATP-binding</keyword>
<dbReference type="PANTHER" id="PTHR10953">
    <property type="entry name" value="UBIQUITIN-ACTIVATING ENZYME E1"/>
    <property type="match status" value="1"/>
</dbReference>
<evidence type="ECO:0000313" key="15">
    <source>
        <dbReference type="EMBL" id="MBB5516955.1"/>
    </source>
</evidence>
<evidence type="ECO:0000313" key="16">
    <source>
        <dbReference type="Proteomes" id="UP000553766"/>
    </source>
</evidence>
<evidence type="ECO:0000256" key="11">
    <source>
        <dbReference type="ARBA" id="ARBA00075328"/>
    </source>
</evidence>
<evidence type="ECO:0000259" key="14">
    <source>
        <dbReference type="Pfam" id="PF00899"/>
    </source>
</evidence>
<dbReference type="Proteomes" id="UP000553766">
    <property type="component" value="Unassembled WGS sequence"/>
</dbReference>
<feature type="domain" description="THIF-type NAD/FAD binding fold" evidence="14">
    <location>
        <begin position="9"/>
        <end position="243"/>
    </location>
</feature>
<comment type="caution">
    <text evidence="15">The sequence shown here is derived from an EMBL/GenBank/DDBJ whole genome shotgun (WGS) entry which is preliminary data.</text>
</comment>
<dbReference type="GO" id="GO:0061605">
    <property type="term" value="F:molybdopterin-synthase adenylyltransferase activity"/>
    <property type="evidence" value="ECO:0007669"/>
    <property type="project" value="UniProtKB-EC"/>
</dbReference>
<protein>
    <recommendedName>
        <fullName evidence="9">Molybdopterin-synthase adenylyltransferase</fullName>
        <ecNumber evidence="8">2.7.7.80</ecNumber>
    </recommendedName>
    <alternativeName>
        <fullName evidence="12">MoaD protein adenylase</fullName>
    </alternativeName>
    <alternativeName>
        <fullName evidence="10">Molybdopterin-converting factor subunit 1 adenylase</fullName>
    </alternativeName>
    <alternativeName>
        <fullName evidence="11">Sulfur carrier protein MoaD adenylyltransferase</fullName>
    </alternativeName>
</protein>
<feature type="transmembrane region" description="Helical" evidence="13">
    <location>
        <begin position="31"/>
        <end position="58"/>
    </location>
</feature>
<evidence type="ECO:0000256" key="5">
    <source>
        <dbReference type="ARBA" id="ARBA00052218"/>
    </source>
</evidence>
<evidence type="ECO:0000256" key="13">
    <source>
        <dbReference type="SAM" id="Phobius"/>
    </source>
</evidence>
<dbReference type="GO" id="GO:0005829">
    <property type="term" value="C:cytosol"/>
    <property type="evidence" value="ECO:0007669"/>
    <property type="project" value="TreeGrafter"/>
</dbReference>
<comment type="function">
    <text evidence="6">Catalyzes the adenylation by ATP of the carboxyl group of the C-terminal glycine of sulfur carrier protein MoaD.</text>
</comment>
<reference evidence="15 16" key="1">
    <citation type="submission" date="2020-08" db="EMBL/GenBank/DDBJ databases">
        <title>Genomic Encyclopedia of Type Strains, Phase IV (KMG-IV): sequencing the most valuable type-strain genomes for metagenomic binning, comparative biology and taxonomic classification.</title>
        <authorList>
            <person name="Goeker M."/>
        </authorList>
    </citation>
    <scope>NUCLEOTIDE SEQUENCE [LARGE SCALE GENOMIC DNA]</scope>
    <source>
        <strain evidence="15 16">DSM 103377</strain>
    </source>
</reference>
<evidence type="ECO:0000256" key="9">
    <source>
        <dbReference type="ARBA" id="ARBA00073635"/>
    </source>
</evidence>
<evidence type="ECO:0000256" key="8">
    <source>
        <dbReference type="ARBA" id="ARBA00066884"/>
    </source>
</evidence>
<comment type="subunit">
    <text evidence="7">Homodimer. Forms a stable heterotetrameric complex of 2 MoeB and 2 MoaD during adenylation of MoaD.</text>
</comment>
<keyword evidence="13" id="KW-0812">Transmembrane</keyword>
<keyword evidence="3" id="KW-0547">Nucleotide-binding</keyword>
<evidence type="ECO:0000256" key="3">
    <source>
        <dbReference type="ARBA" id="ARBA00022741"/>
    </source>
</evidence>
<dbReference type="GO" id="GO:0004792">
    <property type="term" value="F:thiosulfate-cyanide sulfurtransferase activity"/>
    <property type="evidence" value="ECO:0007669"/>
    <property type="project" value="TreeGrafter"/>
</dbReference>
<dbReference type="SUPFAM" id="SSF69572">
    <property type="entry name" value="Activating enzymes of the ubiquitin-like proteins"/>
    <property type="match status" value="1"/>
</dbReference>
<keyword evidence="15" id="KW-0548">Nucleotidyltransferase</keyword>
<comment type="catalytic activity">
    <reaction evidence="5">
        <text>[molybdopterin-synthase sulfur-carrier protein]-C-terminal Gly-Gly + ATP + H(+) = [molybdopterin-synthase sulfur-carrier protein]-C-terminal Gly-Gly-AMP + diphosphate</text>
        <dbReference type="Rhea" id="RHEA:43616"/>
        <dbReference type="Rhea" id="RHEA-COMP:12159"/>
        <dbReference type="Rhea" id="RHEA-COMP:12202"/>
        <dbReference type="ChEBI" id="CHEBI:15378"/>
        <dbReference type="ChEBI" id="CHEBI:30616"/>
        <dbReference type="ChEBI" id="CHEBI:33019"/>
        <dbReference type="ChEBI" id="CHEBI:90618"/>
        <dbReference type="ChEBI" id="CHEBI:90778"/>
        <dbReference type="EC" id="2.7.7.80"/>
    </reaction>
</comment>
<dbReference type="Gene3D" id="3.40.50.720">
    <property type="entry name" value="NAD(P)-binding Rossmann-like Domain"/>
    <property type="match status" value="1"/>
</dbReference>
<dbReference type="EC" id="2.7.7.80" evidence="8"/>
<dbReference type="InterPro" id="IPR035985">
    <property type="entry name" value="Ubiquitin-activating_enz"/>
</dbReference>
<keyword evidence="16" id="KW-1185">Reference proteome</keyword>
<dbReference type="PANTHER" id="PTHR10953:SF102">
    <property type="entry name" value="ADENYLYLTRANSFERASE AND SULFURTRANSFERASE MOCS3"/>
    <property type="match status" value="1"/>
</dbReference>
<keyword evidence="2 15" id="KW-0808">Transferase</keyword>
<comment type="similarity">
    <text evidence="1">Belongs to the HesA/MoeB/ThiF family.</text>
</comment>
<sequence>MTPDELDRYARHIVLREIGGPGQAKLRRARVLVIGAGGLGCPALLYLAAAGAGTLGIVDDDRVSLSNLQRQVLFRTEDIGRPKVDAAADAIARLTPHVSVERHAQRLGEDATELISAYDLILDGTDNFATRYAVNRACVAAGKPLLSAAMTQWEGQISLYDPAHGGPCYACVFPEAPAEGLAPSCAEAGIMGALAGVMGSMMAGEAIKQITGAGDGLRGTMLIYDALYADVRRMGVRQRADCPACGSAA</sequence>
<dbReference type="InterPro" id="IPR000594">
    <property type="entry name" value="ThiF_NAD_FAD-bd"/>
</dbReference>
<proteinExistence type="inferred from homology"/>
<dbReference type="CDD" id="cd00757">
    <property type="entry name" value="ThiF_MoeB_HesA_family"/>
    <property type="match status" value="1"/>
</dbReference>
<evidence type="ECO:0000256" key="10">
    <source>
        <dbReference type="ARBA" id="ARBA00075110"/>
    </source>
</evidence>
<evidence type="ECO:0000256" key="1">
    <source>
        <dbReference type="ARBA" id="ARBA00009919"/>
    </source>
</evidence>
<dbReference type="GO" id="GO:0005524">
    <property type="term" value="F:ATP binding"/>
    <property type="evidence" value="ECO:0007669"/>
    <property type="project" value="UniProtKB-KW"/>
</dbReference>
<keyword evidence="13" id="KW-1133">Transmembrane helix</keyword>
<evidence type="ECO:0000256" key="7">
    <source>
        <dbReference type="ARBA" id="ARBA00063809"/>
    </source>
</evidence>
<name>A0A840X543_9RHOB</name>
<dbReference type="GO" id="GO:0008641">
    <property type="term" value="F:ubiquitin-like modifier activating enzyme activity"/>
    <property type="evidence" value="ECO:0007669"/>
    <property type="project" value="InterPro"/>
</dbReference>
<dbReference type="FunFam" id="3.40.50.720:FF:000033">
    <property type="entry name" value="Adenylyltransferase and sulfurtransferase MOCS3"/>
    <property type="match status" value="1"/>
</dbReference>
<dbReference type="InterPro" id="IPR045886">
    <property type="entry name" value="ThiF/MoeB/HesA"/>
</dbReference>
<dbReference type="AlphaFoldDB" id="A0A840X543"/>
<dbReference type="GO" id="GO:0008146">
    <property type="term" value="F:sulfotransferase activity"/>
    <property type="evidence" value="ECO:0007669"/>
    <property type="project" value="TreeGrafter"/>
</dbReference>